<evidence type="ECO:0000256" key="3">
    <source>
        <dbReference type="ARBA" id="ARBA00022677"/>
    </source>
</evidence>
<keyword evidence="6" id="KW-1185">Reference proteome</keyword>
<dbReference type="Pfam" id="PF10230">
    <property type="entry name" value="LIDHydrolase"/>
    <property type="match status" value="1"/>
</dbReference>
<accession>A0A409VLK2</accession>
<dbReference type="SUPFAM" id="SSF53474">
    <property type="entry name" value="alpha/beta-Hydrolases"/>
    <property type="match status" value="1"/>
</dbReference>
<dbReference type="EMBL" id="NHYD01003976">
    <property type="protein sequence ID" value="PPQ67108.1"/>
    <property type="molecule type" value="Genomic_DNA"/>
</dbReference>
<organism evidence="5 6">
    <name type="scientific">Psilocybe cyanescens</name>
    <dbReference type="NCBI Taxonomy" id="93625"/>
    <lineage>
        <taxon>Eukaryota</taxon>
        <taxon>Fungi</taxon>
        <taxon>Dikarya</taxon>
        <taxon>Basidiomycota</taxon>
        <taxon>Agaricomycotina</taxon>
        <taxon>Agaricomycetes</taxon>
        <taxon>Agaricomycetidae</taxon>
        <taxon>Agaricales</taxon>
        <taxon>Agaricineae</taxon>
        <taxon>Strophariaceae</taxon>
        <taxon>Psilocybe</taxon>
    </lineage>
</organism>
<comment type="caution">
    <text evidence="5">The sequence shown here is derived from an EMBL/GenBank/DDBJ whole genome shotgun (WGS) entry which is preliminary data.</text>
</comment>
<evidence type="ECO:0000256" key="1">
    <source>
        <dbReference type="ARBA" id="ARBA00004502"/>
    </source>
</evidence>
<dbReference type="InterPro" id="IPR019363">
    <property type="entry name" value="LDAH"/>
</dbReference>
<name>A0A409VLK2_PSICY</name>
<dbReference type="OrthoDB" id="448051at2759"/>
<dbReference type="PANTHER" id="PTHR13390">
    <property type="entry name" value="LIPASE"/>
    <property type="match status" value="1"/>
</dbReference>
<reference evidence="5 6" key="1">
    <citation type="journal article" date="2018" name="Evol. Lett.">
        <title>Horizontal gene cluster transfer increased hallucinogenic mushroom diversity.</title>
        <authorList>
            <person name="Reynolds H.T."/>
            <person name="Vijayakumar V."/>
            <person name="Gluck-Thaler E."/>
            <person name="Korotkin H.B."/>
            <person name="Matheny P.B."/>
            <person name="Slot J.C."/>
        </authorList>
    </citation>
    <scope>NUCLEOTIDE SEQUENCE [LARGE SCALE GENOMIC DNA]</scope>
    <source>
        <strain evidence="5 6">2631</strain>
    </source>
</reference>
<comment type="subcellular location">
    <subcellularLocation>
        <location evidence="1">Lipid droplet</location>
    </subcellularLocation>
</comment>
<evidence type="ECO:0000313" key="6">
    <source>
        <dbReference type="Proteomes" id="UP000283269"/>
    </source>
</evidence>
<comment type="similarity">
    <text evidence="2">Belongs to the AB hydrolase superfamily. LDAH family.</text>
</comment>
<dbReference type="GO" id="GO:0016298">
    <property type="term" value="F:lipase activity"/>
    <property type="evidence" value="ECO:0007669"/>
    <property type="project" value="InterPro"/>
</dbReference>
<sequence length="321" mass="36147">MVVVHLPAFLEPFTPPSPLKLPSACRNASFVHSGDLGSSHALWWSPRDEHRQPDTVLLFIPGNPGLVDFYIPFLSSVHEQHVSSNLAIVAHSHLDHYAGIENKPETRYSSDEFLSIQIQCSIEILDGIIRSYTKDTKIILVGHSVGSWIILQVLKHRTDSIKAAFLLFPTVSNIANTPNGKLLSPIFMPWSRHILSSLSFLIGYFPRSCFARMYPSWPEQQLSVLHYFLSSKQSIFAALSMGAEEMRTIKRLEDHVLEENIEKLFAYYAQRDDWIGAESRAIFTLLNPDGQSSRLVQGPVDVPHAFCISERSKSVSVGRYS</sequence>
<dbReference type="AlphaFoldDB" id="A0A409VLK2"/>
<protein>
    <recommendedName>
        <fullName evidence="7">Lipid droplet-associated hydrolase</fullName>
    </recommendedName>
</protein>
<dbReference type="InParanoid" id="A0A409VLK2"/>
<dbReference type="InterPro" id="IPR029058">
    <property type="entry name" value="AB_hydrolase_fold"/>
</dbReference>
<keyword evidence="3" id="KW-0551">Lipid droplet</keyword>
<dbReference type="STRING" id="93625.A0A409VLK2"/>
<evidence type="ECO:0008006" key="7">
    <source>
        <dbReference type="Google" id="ProtNLM"/>
    </source>
</evidence>
<evidence type="ECO:0000256" key="2">
    <source>
        <dbReference type="ARBA" id="ARBA00008300"/>
    </source>
</evidence>
<dbReference type="Proteomes" id="UP000283269">
    <property type="component" value="Unassembled WGS sequence"/>
</dbReference>
<proteinExistence type="inferred from homology"/>
<dbReference type="PANTHER" id="PTHR13390:SF0">
    <property type="entry name" value="LIPID DROPLET-ASSOCIATED HYDROLASE"/>
    <property type="match status" value="1"/>
</dbReference>
<keyword evidence="4" id="KW-0378">Hydrolase</keyword>
<dbReference type="GO" id="GO:0019915">
    <property type="term" value="P:lipid storage"/>
    <property type="evidence" value="ECO:0007669"/>
    <property type="project" value="InterPro"/>
</dbReference>
<evidence type="ECO:0000256" key="4">
    <source>
        <dbReference type="ARBA" id="ARBA00022801"/>
    </source>
</evidence>
<dbReference type="GO" id="GO:0005811">
    <property type="term" value="C:lipid droplet"/>
    <property type="evidence" value="ECO:0007669"/>
    <property type="project" value="UniProtKB-SubCell"/>
</dbReference>
<gene>
    <name evidence="5" type="ORF">CVT25_005709</name>
</gene>
<dbReference type="Gene3D" id="3.40.50.1820">
    <property type="entry name" value="alpha/beta hydrolase"/>
    <property type="match status" value="1"/>
</dbReference>
<evidence type="ECO:0000313" key="5">
    <source>
        <dbReference type="EMBL" id="PPQ67108.1"/>
    </source>
</evidence>